<sequence length="163" mass="17422">MQQQQQGGAPADANAPANGAAQGNPPAPAAAAAAVTVSAPSGGGSRRTGSAPGTPRSRQPTGTPSIYTATYSSIPVWEMRVGAVDVMRRCRDNWLNATQLLKVAQIDKPQRTKILEREIQTGVHEKVQGGYGKYQGTWVPFERGQEIAHQYDVQDLVNPLLNF</sequence>
<evidence type="ECO:0000256" key="1">
    <source>
        <dbReference type="ARBA" id="ARBA00022737"/>
    </source>
</evidence>
<feature type="non-terminal residue" evidence="5">
    <location>
        <position position="163"/>
    </location>
</feature>
<feature type="domain" description="HTH APSES-type" evidence="4">
    <location>
        <begin position="66"/>
        <end position="163"/>
    </location>
</feature>
<name>A0A1Y2H8Y5_9FUNG</name>
<feature type="region of interest" description="Disordered" evidence="3">
    <location>
        <begin position="1"/>
        <end position="67"/>
    </location>
</feature>
<feature type="compositionally biased region" description="Polar residues" evidence="3">
    <location>
        <begin position="56"/>
        <end position="67"/>
    </location>
</feature>
<dbReference type="Proteomes" id="UP000193411">
    <property type="component" value="Unassembled WGS sequence"/>
</dbReference>
<dbReference type="GO" id="GO:0033309">
    <property type="term" value="C:SBF transcription complex"/>
    <property type="evidence" value="ECO:0007669"/>
    <property type="project" value="TreeGrafter"/>
</dbReference>
<organism evidence="5 6">
    <name type="scientific">Catenaria anguillulae PL171</name>
    <dbReference type="NCBI Taxonomy" id="765915"/>
    <lineage>
        <taxon>Eukaryota</taxon>
        <taxon>Fungi</taxon>
        <taxon>Fungi incertae sedis</taxon>
        <taxon>Blastocladiomycota</taxon>
        <taxon>Blastocladiomycetes</taxon>
        <taxon>Blastocladiales</taxon>
        <taxon>Catenariaceae</taxon>
        <taxon>Catenaria</taxon>
    </lineage>
</organism>
<dbReference type="FunFam" id="3.10.260.10:FF:000001">
    <property type="entry name" value="APSES transcription factor (MbpA)"/>
    <property type="match status" value="1"/>
</dbReference>
<evidence type="ECO:0000256" key="2">
    <source>
        <dbReference type="ARBA" id="ARBA00023043"/>
    </source>
</evidence>
<evidence type="ECO:0000259" key="4">
    <source>
        <dbReference type="PROSITE" id="PS51299"/>
    </source>
</evidence>
<dbReference type="STRING" id="765915.A0A1Y2H8Y5"/>
<accession>A0A1Y2H8Y5</accession>
<dbReference type="GO" id="GO:0030907">
    <property type="term" value="C:MBF transcription complex"/>
    <property type="evidence" value="ECO:0007669"/>
    <property type="project" value="TreeGrafter"/>
</dbReference>
<dbReference type="PANTHER" id="PTHR43828">
    <property type="entry name" value="ASPARAGINASE"/>
    <property type="match status" value="1"/>
</dbReference>
<gene>
    <name evidence="5" type="ORF">BCR44DRAFT_1393605</name>
</gene>
<keyword evidence="2" id="KW-0040">ANK repeat</keyword>
<protein>
    <submittedName>
        <fullName evidence="5">Transcription regulator HTH, apses-type DNA-binding domain-containing protein</fullName>
    </submittedName>
</protein>
<dbReference type="Pfam" id="PF04383">
    <property type="entry name" value="KilA-N"/>
    <property type="match status" value="1"/>
</dbReference>
<keyword evidence="1" id="KW-0677">Repeat</keyword>
<keyword evidence="6" id="KW-1185">Reference proteome</keyword>
<dbReference type="SUPFAM" id="SSF54616">
    <property type="entry name" value="DNA-binding domain of Mlu1-box binding protein MBP1"/>
    <property type="match status" value="1"/>
</dbReference>
<dbReference type="EMBL" id="MCFL01000085">
    <property type="protein sequence ID" value="ORZ30411.1"/>
    <property type="molecule type" value="Genomic_DNA"/>
</dbReference>
<dbReference type="SMART" id="SM01252">
    <property type="entry name" value="KilA-N"/>
    <property type="match status" value="1"/>
</dbReference>
<evidence type="ECO:0000313" key="5">
    <source>
        <dbReference type="EMBL" id="ORZ30411.1"/>
    </source>
</evidence>
<dbReference type="InterPro" id="IPR018004">
    <property type="entry name" value="KilA/APSES_HTH"/>
</dbReference>
<dbReference type="InterPro" id="IPR036887">
    <property type="entry name" value="HTH_APSES_sf"/>
</dbReference>
<dbReference type="OrthoDB" id="6718656at2759"/>
<dbReference type="PROSITE" id="PS51299">
    <property type="entry name" value="HTH_APSES"/>
    <property type="match status" value="1"/>
</dbReference>
<dbReference type="GO" id="GO:0003677">
    <property type="term" value="F:DNA binding"/>
    <property type="evidence" value="ECO:0007669"/>
    <property type="project" value="UniProtKB-KW"/>
</dbReference>
<evidence type="ECO:0000256" key="3">
    <source>
        <dbReference type="SAM" id="MobiDB-lite"/>
    </source>
</evidence>
<proteinExistence type="predicted"/>
<dbReference type="AlphaFoldDB" id="A0A1Y2H8Y5"/>
<feature type="compositionally biased region" description="Low complexity" evidence="3">
    <location>
        <begin position="1"/>
        <end position="34"/>
    </location>
</feature>
<dbReference type="GO" id="GO:0000981">
    <property type="term" value="F:DNA-binding transcription factor activity, RNA polymerase II-specific"/>
    <property type="evidence" value="ECO:0007669"/>
    <property type="project" value="UniProtKB-ARBA"/>
</dbReference>
<dbReference type="InterPro" id="IPR003163">
    <property type="entry name" value="Tscrpt_reg_HTH_APSES-type"/>
</dbReference>
<reference evidence="5 6" key="1">
    <citation type="submission" date="2016-07" db="EMBL/GenBank/DDBJ databases">
        <title>Pervasive Adenine N6-methylation of Active Genes in Fungi.</title>
        <authorList>
            <consortium name="DOE Joint Genome Institute"/>
            <person name="Mondo S.J."/>
            <person name="Dannebaum R.O."/>
            <person name="Kuo R.C."/>
            <person name="Labutti K."/>
            <person name="Haridas S."/>
            <person name="Kuo A."/>
            <person name="Salamov A."/>
            <person name="Ahrendt S.R."/>
            <person name="Lipzen A."/>
            <person name="Sullivan W."/>
            <person name="Andreopoulos W.B."/>
            <person name="Clum A."/>
            <person name="Lindquist E."/>
            <person name="Daum C."/>
            <person name="Ramamoorthy G.K."/>
            <person name="Gryganskyi A."/>
            <person name="Culley D."/>
            <person name="Magnuson J.K."/>
            <person name="James T.Y."/>
            <person name="O'Malley M.A."/>
            <person name="Stajich J.E."/>
            <person name="Spatafora J.W."/>
            <person name="Visel A."/>
            <person name="Grigoriev I.V."/>
        </authorList>
    </citation>
    <scope>NUCLEOTIDE SEQUENCE [LARGE SCALE GENOMIC DNA]</scope>
    <source>
        <strain evidence="5 6">PL171</strain>
    </source>
</reference>
<comment type="caution">
    <text evidence="5">The sequence shown here is derived from an EMBL/GenBank/DDBJ whole genome shotgun (WGS) entry which is preliminary data.</text>
</comment>
<evidence type="ECO:0000313" key="6">
    <source>
        <dbReference type="Proteomes" id="UP000193411"/>
    </source>
</evidence>
<keyword evidence="5" id="KW-0238">DNA-binding</keyword>
<dbReference type="PANTHER" id="PTHR43828:SF3">
    <property type="entry name" value="CHROMO DOMAIN-CONTAINING PROTEIN"/>
    <property type="match status" value="1"/>
</dbReference>
<dbReference type="Gene3D" id="3.10.260.10">
    <property type="entry name" value="Transcription regulator HTH, APSES-type DNA-binding domain"/>
    <property type="match status" value="1"/>
</dbReference>
<dbReference type="InterPro" id="IPR051642">
    <property type="entry name" value="SWI6-like"/>
</dbReference>